<dbReference type="SUPFAM" id="SSF50729">
    <property type="entry name" value="PH domain-like"/>
    <property type="match status" value="1"/>
</dbReference>
<dbReference type="WBParaSite" id="TCLT_0001004701-mRNA-1">
    <property type="protein sequence ID" value="TCLT_0001004701-mRNA-1"/>
    <property type="gene ID" value="TCLT_0001004701"/>
</dbReference>
<evidence type="ECO:0000256" key="1">
    <source>
        <dbReference type="SAM" id="MobiDB-lite"/>
    </source>
</evidence>
<accession>A0A158RD41</accession>
<proteinExistence type="predicted"/>
<organism evidence="4">
    <name type="scientific">Thelazia callipaeda</name>
    <name type="common">Oriental eyeworm</name>
    <name type="synonym">Parasitic nematode</name>
    <dbReference type="NCBI Taxonomy" id="103827"/>
    <lineage>
        <taxon>Eukaryota</taxon>
        <taxon>Metazoa</taxon>
        <taxon>Ecdysozoa</taxon>
        <taxon>Nematoda</taxon>
        <taxon>Chromadorea</taxon>
        <taxon>Rhabditida</taxon>
        <taxon>Spirurina</taxon>
        <taxon>Spiruromorpha</taxon>
        <taxon>Thelazioidea</taxon>
        <taxon>Thelaziidae</taxon>
        <taxon>Thelazia</taxon>
    </lineage>
</organism>
<dbReference type="Gene3D" id="2.30.29.30">
    <property type="entry name" value="Pleckstrin-homology domain (PH domain)/Phosphotyrosine-binding domain (PTB)"/>
    <property type="match status" value="1"/>
</dbReference>
<sequence length="584" mass="65943">MNEQRQIVKSGWLQHVIHKKGGTLHRKKKVLYEEGKWVVLCIHNDRIPLLEWYFSEKCVYDHRPSKVIDLLDSSFVRIVISDPSRRSFMIGFVDCKREPIELAALTVEDCDDWIRSSTSELMRIKCLVGSTNLYISIPDAPSEVPELAERLGDQDQAVDEFSKQFRRIQSAAVMFKVPEGIAPSLPNSTTRNLAYERIKFPAVVSSRVFSLPHALNTEEKKMKSLSPVTTPPPLPPRNISSSRTHFSMRIMERLSIYDHPKNRASAPSNDSFVAEHSEDASMNLKSSAVLESPISLNMEIEVPVDVCRVPVKRGYSVPTGTLNADVTQSYRTTTDDSSSSNYDAPCGLLNQVTSFRKNHSVSQRNNDEQHENNSQFFGCFDAPNNLKHITVDFIIFMHHIAFVDFDGKVWVAGWTMVAHKSFTDQLFVGDQLVQVGDVVIQSTQQFSHIFNPLRKSESMVNVIVQRVPHGSIYTLQKMEENFDAGFILDKYKSKLLGVLEGSSAWEAGVRSSVSAVTQNGTTSACITHINNSTLNLFSRNNDVSKIIDELPLLSAFTIIVQPYDFIKFLKKNLKKLKNANDFVY</sequence>
<dbReference type="Proteomes" id="UP000276776">
    <property type="component" value="Unassembled WGS sequence"/>
</dbReference>
<reference evidence="4" key="1">
    <citation type="submission" date="2016-04" db="UniProtKB">
        <authorList>
            <consortium name="WormBaseParasite"/>
        </authorList>
    </citation>
    <scope>IDENTIFICATION</scope>
</reference>
<dbReference type="AlphaFoldDB" id="A0A158RD41"/>
<gene>
    <name evidence="2" type="ORF">TCLT_LOCUS10036</name>
</gene>
<dbReference type="STRING" id="103827.A0A158RD41"/>
<reference evidence="2 3" key="2">
    <citation type="submission" date="2018-11" db="EMBL/GenBank/DDBJ databases">
        <authorList>
            <consortium name="Pathogen Informatics"/>
        </authorList>
    </citation>
    <scope>NUCLEOTIDE SEQUENCE [LARGE SCALE GENOMIC DNA]</scope>
</reference>
<dbReference type="CDD" id="cd00821">
    <property type="entry name" value="PH"/>
    <property type="match status" value="1"/>
</dbReference>
<dbReference type="OrthoDB" id="6126662at2759"/>
<keyword evidence="3" id="KW-1185">Reference proteome</keyword>
<protein>
    <submittedName>
        <fullName evidence="4">PH domain-containing protein</fullName>
    </submittedName>
</protein>
<dbReference type="EMBL" id="UYYF01004951">
    <property type="protein sequence ID" value="VDN07708.1"/>
    <property type="molecule type" value="Genomic_DNA"/>
</dbReference>
<evidence type="ECO:0000313" key="3">
    <source>
        <dbReference type="Proteomes" id="UP000276776"/>
    </source>
</evidence>
<evidence type="ECO:0000313" key="2">
    <source>
        <dbReference type="EMBL" id="VDN07708.1"/>
    </source>
</evidence>
<name>A0A158RD41_THECL</name>
<dbReference type="InterPro" id="IPR011993">
    <property type="entry name" value="PH-like_dom_sf"/>
</dbReference>
<feature type="region of interest" description="Disordered" evidence="1">
    <location>
        <begin position="220"/>
        <end position="241"/>
    </location>
</feature>
<dbReference type="OMA" id="NIAIQRV"/>
<evidence type="ECO:0000313" key="4">
    <source>
        <dbReference type="WBParaSite" id="TCLT_0001004701-mRNA-1"/>
    </source>
</evidence>